<dbReference type="AlphaFoldDB" id="C4XTA0"/>
<dbReference type="HOGENOM" id="CLU_044339_0_0_7"/>
<dbReference type="RefSeq" id="WP_015861077.1">
    <property type="nucleotide sequence ID" value="NC_012796.1"/>
</dbReference>
<dbReference type="Proteomes" id="UP000009071">
    <property type="component" value="Chromosome"/>
</dbReference>
<dbReference type="KEGG" id="dma:DMR_24060"/>
<name>C4XTA0_SOLM1</name>
<evidence type="ECO:0000256" key="1">
    <source>
        <dbReference type="SAM" id="MobiDB-lite"/>
    </source>
</evidence>
<organism evidence="2 3">
    <name type="scientific">Solidesulfovibrio magneticus (strain ATCC 700980 / DSM 13731 / RS-1)</name>
    <name type="common">Desulfovibrio magneticus</name>
    <dbReference type="NCBI Taxonomy" id="573370"/>
    <lineage>
        <taxon>Bacteria</taxon>
        <taxon>Pseudomonadati</taxon>
        <taxon>Thermodesulfobacteriota</taxon>
        <taxon>Desulfovibrionia</taxon>
        <taxon>Desulfovibrionales</taxon>
        <taxon>Desulfovibrionaceae</taxon>
        <taxon>Solidesulfovibrio</taxon>
    </lineage>
</organism>
<reference evidence="2 3" key="1">
    <citation type="journal article" date="2009" name="Genome Res.">
        <title>Whole genome sequence of Desulfovibrio magneticus strain RS-1 revealed common gene clusters in magnetotactic bacteria.</title>
        <authorList>
            <person name="Nakazawa H."/>
            <person name="Arakaki A."/>
            <person name="Narita-Yamada S."/>
            <person name="Yashiro I."/>
            <person name="Jinno K."/>
            <person name="Aoki N."/>
            <person name="Tsuruyama A."/>
            <person name="Okamura Y."/>
            <person name="Tanikawa S."/>
            <person name="Fujita N."/>
            <person name="Takeyama H."/>
            <person name="Matsunaga T."/>
        </authorList>
    </citation>
    <scope>NUCLEOTIDE SEQUENCE [LARGE SCALE GENOMIC DNA]</scope>
    <source>
        <strain evidence="3">ATCC 700980 / DSM 13731 / RS-1</strain>
    </source>
</reference>
<dbReference type="Pfam" id="PF13481">
    <property type="entry name" value="AAA_25"/>
    <property type="match status" value="1"/>
</dbReference>
<gene>
    <name evidence="2" type="ordered locus">DMR_24060</name>
</gene>
<sequence>MLLTVTARDLMSKTFPQQQFVIPDLLPVGLTILAGRPKTCKSFLALSLACGVAAGGIVLGKISVQQADVLFLSLEDGERRLQNRVRGMFGEDDVIPAGLHICTSPPKSSPLTGGTKESDLRDFLKSKPSVKLVVIDTLGKFRMDEQDAGHKQNDGGYAREVKSLSRLKAIADDHGVAILVVHHTRKQQAGDGDRFDNILGSTGIFATVDNAWILEKESSEPRGVLYTQSRDIEAMQLSMTISSGGVWSISDDSKLLQVSRERQEILDLLVESGSPMKCKELSLKLKKPEDSIRQTLCRMVNDGELSRVGRGLYAGPTGNSSHEVTSGDKAA</sequence>
<dbReference type="eggNOG" id="COG0305">
    <property type="taxonomic scope" value="Bacteria"/>
</dbReference>
<protein>
    <submittedName>
        <fullName evidence="2">Uncharacterized protein</fullName>
    </submittedName>
</protein>
<dbReference type="Gene3D" id="3.40.50.300">
    <property type="entry name" value="P-loop containing nucleotide triphosphate hydrolases"/>
    <property type="match status" value="1"/>
</dbReference>
<proteinExistence type="predicted"/>
<dbReference type="InterPro" id="IPR027417">
    <property type="entry name" value="P-loop_NTPase"/>
</dbReference>
<keyword evidence="3" id="KW-1185">Reference proteome</keyword>
<accession>C4XTA0</accession>
<evidence type="ECO:0000313" key="2">
    <source>
        <dbReference type="EMBL" id="BAH75897.1"/>
    </source>
</evidence>
<dbReference type="SUPFAM" id="SSF52540">
    <property type="entry name" value="P-loop containing nucleoside triphosphate hydrolases"/>
    <property type="match status" value="1"/>
</dbReference>
<evidence type="ECO:0000313" key="3">
    <source>
        <dbReference type="Proteomes" id="UP000009071"/>
    </source>
</evidence>
<feature type="region of interest" description="Disordered" evidence="1">
    <location>
        <begin position="311"/>
        <end position="331"/>
    </location>
</feature>
<dbReference type="EMBL" id="AP010904">
    <property type="protein sequence ID" value="BAH75897.1"/>
    <property type="molecule type" value="Genomic_DNA"/>
</dbReference>